<dbReference type="InterPro" id="IPR009081">
    <property type="entry name" value="PP-bd_ACP"/>
</dbReference>
<dbReference type="EMBL" id="JAABOO010000002">
    <property type="protein sequence ID" value="NER13684.1"/>
    <property type="molecule type" value="Genomic_DNA"/>
</dbReference>
<dbReference type="InterPro" id="IPR020806">
    <property type="entry name" value="PKS_PP-bd"/>
</dbReference>
<dbReference type="Pfam" id="PF00975">
    <property type="entry name" value="Thioesterase"/>
    <property type="match status" value="1"/>
</dbReference>
<dbReference type="Gene3D" id="3.40.50.1820">
    <property type="entry name" value="alpha/beta hydrolase"/>
    <property type="match status" value="1"/>
</dbReference>
<dbReference type="Pfam" id="PF00668">
    <property type="entry name" value="Condensation"/>
    <property type="match status" value="1"/>
</dbReference>
<dbReference type="AlphaFoldDB" id="A0A6P0UKD0"/>
<dbReference type="PROSITE" id="PS50075">
    <property type="entry name" value="CARRIER"/>
    <property type="match status" value="1"/>
</dbReference>
<dbReference type="InterPro" id="IPR001242">
    <property type="entry name" value="Condensation_dom"/>
</dbReference>
<proteinExistence type="predicted"/>
<dbReference type="SUPFAM" id="SSF47336">
    <property type="entry name" value="ACP-like"/>
    <property type="match status" value="1"/>
</dbReference>
<dbReference type="Gene3D" id="1.10.1200.10">
    <property type="entry name" value="ACP-like"/>
    <property type="match status" value="1"/>
</dbReference>
<accession>A0A6P0UKD0</accession>
<evidence type="ECO:0000259" key="4">
    <source>
        <dbReference type="PROSITE" id="PS50075"/>
    </source>
</evidence>
<evidence type="ECO:0000313" key="5">
    <source>
        <dbReference type="EMBL" id="NER13684.1"/>
    </source>
</evidence>
<dbReference type="GO" id="GO:0043041">
    <property type="term" value="P:amino acid activation for nonribosomal peptide biosynthetic process"/>
    <property type="evidence" value="ECO:0007669"/>
    <property type="project" value="TreeGrafter"/>
</dbReference>
<keyword evidence="2" id="KW-0596">Phosphopantetheine</keyword>
<evidence type="ECO:0000256" key="1">
    <source>
        <dbReference type="ARBA" id="ARBA00001957"/>
    </source>
</evidence>
<dbReference type="Gene3D" id="3.30.559.10">
    <property type="entry name" value="Chloramphenicol acetyltransferase-like domain"/>
    <property type="match status" value="1"/>
</dbReference>
<dbReference type="FunFam" id="1.10.1200.10:FF:000005">
    <property type="entry name" value="Nonribosomal peptide synthetase 1"/>
    <property type="match status" value="1"/>
</dbReference>
<feature type="domain" description="Carrier" evidence="4">
    <location>
        <begin position="463"/>
        <end position="538"/>
    </location>
</feature>
<dbReference type="PANTHER" id="PTHR45527">
    <property type="entry name" value="NONRIBOSOMAL PEPTIDE SYNTHETASE"/>
    <property type="match status" value="1"/>
</dbReference>
<dbReference type="InterPro" id="IPR029058">
    <property type="entry name" value="AB_hydrolase_fold"/>
</dbReference>
<sequence length="800" mass="92073">MDTAKKPKIEAIFPLTNMQQGLLFHYLSASHDQGFLHVQCSLKGFLNTSLLEKAWEHTIKRHQVLRTTVHWKNIEKPVQLVHPEKSMNWRYLDWKTYSKEKKEEELSKLKATDREAGTDFEQGPLLNITLIEMEKDVFCLLWPCHHLLLDGWSSNNILKDVFAYYQAFSEDKAPVLEALPSYKSYLNWTKTHDSSEAREFWEKTFSGFGQANLFDKRESKTEIKDAISDEIQLSEEDTNKLYSLARQLKITPNSLIQGLWTLLLSRYFESEDITYGTTVSGRSANFPNIELLSGMFMNVQAVRILINGNDTVSGWLKTIQDQQQQARKHEHITMDEVMSWIDRPAALPLFDSLLIFENFPWEDSQGGELEISDFKSGLTSTYPLTLVVVPGKHTKFKLLTFSEIIKPSSVKWFLKELTTLLHALAADKDLTLEGLSQKAEAPQKEVLKEKKTRSAVSSKNYVAPRNKLELQLLEVWEDLFGARSIGIHDNFFEIGGKSLLAVKMFSVIEKKINIKLAPTTLLEHPTIASIAEFISKGEQEENSWKYLVPIRAGGSKTPLFCIHAGGGHVFFYNLLPSHLDAERPVYAVQPSGIDGREYAHTSIEEMTSDYLTEMKSIQHKGPYNIMVYCFSTAIGIEMVRQLEKLGEKANLIVIDTMAEQESLMTITRIKMRLLTLSKRMIKTPFKALGMMFTDRYNRYVKPLITTLFGNKYERDLQQLKANLVTIYKKYEWKDFNDQVSLILTEKDDPIMNREFIRSWKRLALKGVNTLYSEGSHRTLFEEPDVKFVGERIENCIEESR</sequence>
<keyword evidence="6" id="KW-1185">Reference proteome</keyword>
<name>A0A6P0UKD0_9FLAO</name>
<evidence type="ECO:0000256" key="3">
    <source>
        <dbReference type="ARBA" id="ARBA00022553"/>
    </source>
</evidence>
<dbReference type="RefSeq" id="WP_163606770.1">
    <property type="nucleotide sequence ID" value="NZ_JAABOO010000002.1"/>
</dbReference>
<dbReference type="InterPro" id="IPR001031">
    <property type="entry name" value="Thioesterase"/>
</dbReference>
<dbReference type="GO" id="GO:0031177">
    <property type="term" value="F:phosphopantetheine binding"/>
    <property type="evidence" value="ECO:0007669"/>
    <property type="project" value="InterPro"/>
</dbReference>
<dbReference type="Pfam" id="PF00550">
    <property type="entry name" value="PP-binding"/>
    <property type="match status" value="1"/>
</dbReference>
<protein>
    <recommendedName>
        <fullName evidence="4">Carrier domain-containing protein</fullName>
    </recommendedName>
</protein>
<dbReference type="SMART" id="SM00823">
    <property type="entry name" value="PKS_PP"/>
    <property type="match status" value="1"/>
</dbReference>
<dbReference type="InterPro" id="IPR023213">
    <property type="entry name" value="CAT-like_dom_sf"/>
</dbReference>
<evidence type="ECO:0000313" key="6">
    <source>
        <dbReference type="Proteomes" id="UP000468581"/>
    </source>
</evidence>
<dbReference type="GO" id="GO:0003824">
    <property type="term" value="F:catalytic activity"/>
    <property type="evidence" value="ECO:0007669"/>
    <property type="project" value="InterPro"/>
</dbReference>
<comment type="caution">
    <text evidence="5">The sequence shown here is derived from an EMBL/GenBank/DDBJ whole genome shotgun (WGS) entry which is preliminary data.</text>
</comment>
<comment type="cofactor">
    <cofactor evidence="1">
        <name>pantetheine 4'-phosphate</name>
        <dbReference type="ChEBI" id="CHEBI:47942"/>
    </cofactor>
</comment>
<dbReference type="Gene3D" id="3.30.559.30">
    <property type="entry name" value="Nonribosomal peptide synthetase, condensation domain"/>
    <property type="match status" value="1"/>
</dbReference>
<dbReference type="PANTHER" id="PTHR45527:SF1">
    <property type="entry name" value="FATTY ACID SYNTHASE"/>
    <property type="match status" value="1"/>
</dbReference>
<gene>
    <name evidence="5" type="ORF">GWK08_09560</name>
</gene>
<evidence type="ECO:0000256" key="2">
    <source>
        <dbReference type="ARBA" id="ARBA00022450"/>
    </source>
</evidence>
<dbReference type="GO" id="GO:0044550">
    <property type="term" value="P:secondary metabolite biosynthetic process"/>
    <property type="evidence" value="ECO:0007669"/>
    <property type="project" value="TreeGrafter"/>
</dbReference>
<dbReference type="SUPFAM" id="SSF52777">
    <property type="entry name" value="CoA-dependent acyltransferases"/>
    <property type="match status" value="2"/>
</dbReference>
<reference evidence="5 6" key="1">
    <citation type="submission" date="2020-01" db="EMBL/GenBank/DDBJ databases">
        <title>Leptobacterium flavescens.</title>
        <authorList>
            <person name="Wang G."/>
        </authorList>
    </citation>
    <scope>NUCLEOTIDE SEQUENCE [LARGE SCALE GENOMIC DNA]</scope>
    <source>
        <strain evidence="5 6">KCTC 22160</strain>
    </source>
</reference>
<dbReference type="SUPFAM" id="SSF53474">
    <property type="entry name" value="alpha/beta-Hydrolases"/>
    <property type="match status" value="1"/>
</dbReference>
<organism evidence="5 6">
    <name type="scientific">Leptobacterium flavescens</name>
    <dbReference type="NCBI Taxonomy" id="472055"/>
    <lineage>
        <taxon>Bacteria</taxon>
        <taxon>Pseudomonadati</taxon>
        <taxon>Bacteroidota</taxon>
        <taxon>Flavobacteriia</taxon>
        <taxon>Flavobacteriales</taxon>
        <taxon>Flavobacteriaceae</taxon>
        <taxon>Leptobacterium</taxon>
    </lineage>
</organism>
<dbReference type="Proteomes" id="UP000468581">
    <property type="component" value="Unassembled WGS sequence"/>
</dbReference>
<dbReference type="GO" id="GO:0005829">
    <property type="term" value="C:cytosol"/>
    <property type="evidence" value="ECO:0007669"/>
    <property type="project" value="TreeGrafter"/>
</dbReference>
<dbReference type="InterPro" id="IPR036736">
    <property type="entry name" value="ACP-like_sf"/>
</dbReference>
<keyword evidence="3" id="KW-0597">Phosphoprotein</keyword>